<dbReference type="Proteomes" id="UP000774570">
    <property type="component" value="Unassembled WGS sequence"/>
</dbReference>
<reference evidence="1 2" key="1">
    <citation type="submission" date="2021-07" db="EMBL/GenBank/DDBJ databases">
        <title>Actinomadura sp. PM05-2 isolated from lichen.</title>
        <authorList>
            <person name="Somphong A."/>
            <person name="Phongsopitanun W."/>
            <person name="Tanasupawat S."/>
            <person name="Peongsungnone V."/>
        </authorList>
    </citation>
    <scope>NUCLEOTIDE SEQUENCE [LARGE SCALE GENOMIC DNA]</scope>
    <source>
        <strain evidence="1 2">PM05-2</strain>
    </source>
</reference>
<proteinExistence type="predicted"/>
<dbReference type="EMBL" id="JAIBOA010000015">
    <property type="protein sequence ID" value="MBW8485202.1"/>
    <property type="molecule type" value="Genomic_DNA"/>
</dbReference>
<gene>
    <name evidence="1" type="ORF">K1Y72_22675</name>
</gene>
<evidence type="ECO:0000313" key="2">
    <source>
        <dbReference type="Proteomes" id="UP000774570"/>
    </source>
</evidence>
<dbReference type="RefSeq" id="WP_220168435.1">
    <property type="nucleotide sequence ID" value="NZ_JAIBOA010000015.1"/>
</dbReference>
<keyword evidence="2" id="KW-1185">Reference proteome</keyword>
<accession>A0ABS7G056</accession>
<comment type="caution">
    <text evidence="1">The sequence shown here is derived from an EMBL/GenBank/DDBJ whole genome shotgun (WGS) entry which is preliminary data.</text>
</comment>
<name>A0ABS7G056_9ACTN</name>
<protein>
    <submittedName>
        <fullName evidence="1">Uncharacterized protein</fullName>
    </submittedName>
</protein>
<sequence length="69" mass="7529">MSDWRIDIRQQHTGGYFAIDHETGALIGSFTDEGGGWWNVRLAGGALRGLFVPDGGPEEVVRRMLTPTG</sequence>
<organism evidence="1 2">
    <name type="scientific">Actinomadura parmotrematis</name>
    <dbReference type="NCBI Taxonomy" id="2864039"/>
    <lineage>
        <taxon>Bacteria</taxon>
        <taxon>Bacillati</taxon>
        <taxon>Actinomycetota</taxon>
        <taxon>Actinomycetes</taxon>
        <taxon>Streptosporangiales</taxon>
        <taxon>Thermomonosporaceae</taxon>
        <taxon>Actinomadura</taxon>
    </lineage>
</organism>
<evidence type="ECO:0000313" key="1">
    <source>
        <dbReference type="EMBL" id="MBW8485202.1"/>
    </source>
</evidence>